<evidence type="ECO:0000256" key="1">
    <source>
        <dbReference type="ARBA" id="ARBA00023002"/>
    </source>
</evidence>
<proteinExistence type="predicted"/>
<accession>H8GX68</accession>
<dbReference type="PANTHER" id="PTHR40279">
    <property type="entry name" value="PQQC-LIKE PROTEIN"/>
    <property type="match status" value="1"/>
</dbReference>
<dbReference type="RefSeq" id="WP_014684091.1">
    <property type="nucleotide sequence ID" value="NC_017790.1"/>
</dbReference>
<dbReference type="KEGG" id="dgo:DGo_CA0681"/>
<dbReference type="GO" id="GO:0016491">
    <property type="term" value="F:oxidoreductase activity"/>
    <property type="evidence" value="ECO:0007669"/>
    <property type="project" value="UniProtKB-KW"/>
</dbReference>
<dbReference type="eggNOG" id="COG0819">
    <property type="taxonomic scope" value="Bacteria"/>
</dbReference>
<dbReference type="HOGENOM" id="CLU_108435_0_0_0"/>
<dbReference type="InterPro" id="IPR016084">
    <property type="entry name" value="Haem_Oase-like_multi-hlx"/>
</dbReference>
<dbReference type="Gene3D" id="1.20.910.10">
    <property type="entry name" value="Heme oxygenase-like"/>
    <property type="match status" value="1"/>
</dbReference>
<organism evidence="3 4">
    <name type="scientific">Deinococcus gobiensis (strain DSM 21396 / JCM 16679 / CGMCC 1.7299 / I-0)</name>
    <dbReference type="NCBI Taxonomy" id="745776"/>
    <lineage>
        <taxon>Bacteria</taxon>
        <taxon>Thermotogati</taxon>
        <taxon>Deinococcota</taxon>
        <taxon>Deinococci</taxon>
        <taxon>Deinococcales</taxon>
        <taxon>Deinococcaceae</taxon>
        <taxon>Deinococcus</taxon>
    </lineage>
</organism>
<evidence type="ECO:0000259" key="2">
    <source>
        <dbReference type="Pfam" id="PF03070"/>
    </source>
</evidence>
<dbReference type="SUPFAM" id="SSF48613">
    <property type="entry name" value="Heme oxygenase-like"/>
    <property type="match status" value="1"/>
</dbReference>
<feature type="domain" description="Thiaminase-2/PQQC" evidence="2">
    <location>
        <begin position="15"/>
        <end position="146"/>
    </location>
</feature>
<evidence type="ECO:0000313" key="3">
    <source>
        <dbReference type="EMBL" id="AFD24608.1"/>
    </source>
</evidence>
<protein>
    <recommendedName>
        <fullName evidence="2">Thiaminase-2/PQQC domain-containing protein</fullName>
    </recommendedName>
</protein>
<keyword evidence="1" id="KW-0560">Oxidoreductase</keyword>
<gene>
    <name evidence="3" type="ordered locus">DGo_CA0681</name>
</gene>
<dbReference type="PANTHER" id="PTHR40279:SF3">
    <property type="entry name" value="4-AMINOBENZOATE SYNTHASE"/>
    <property type="match status" value="1"/>
</dbReference>
<dbReference type="InterPro" id="IPR004305">
    <property type="entry name" value="Thiaminase-2/PQQC"/>
</dbReference>
<dbReference type="EMBL" id="CP002191">
    <property type="protein sequence ID" value="AFD24608.1"/>
    <property type="molecule type" value="Genomic_DNA"/>
</dbReference>
<dbReference type="Proteomes" id="UP000007575">
    <property type="component" value="Chromosome"/>
</dbReference>
<dbReference type="PATRIC" id="fig|745776.4.peg.698"/>
<dbReference type="STRING" id="745776.DGo_CA0681"/>
<reference evidence="3 4" key="1">
    <citation type="journal article" date="2012" name="PLoS ONE">
        <title>Genome sequence and transcriptome analysis of the radioresistant bacterium Deinococcus gobiensis: insights into the extreme environmental adaptations.</title>
        <authorList>
            <person name="Yuan M."/>
            <person name="Chen M."/>
            <person name="Zhang W."/>
            <person name="Lu W."/>
            <person name="Wang J."/>
            <person name="Yang M."/>
            <person name="Zhao P."/>
            <person name="Tang R."/>
            <person name="Li X."/>
            <person name="Hao Y."/>
            <person name="Zhou Z."/>
            <person name="Zhan Y."/>
            <person name="Yu H."/>
            <person name="Teng C."/>
            <person name="Yan Y."/>
            <person name="Ping S."/>
            <person name="Wang Y."/>
            <person name="Lin M."/>
        </authorList>
    </citation>
    <scope>NUCLEOTIDE SEQUENCE [LARGE SCALE GENOMIC DNA]</scope>
    <source>
        <strain evidence="3 4">I-0</strain>
    </source>
</reference>
<dbReference type="InterPro" id="IPR039068">
    <property type="entry name" value="PqqC-like"/>
</dbReference>
<dbReference type="AlphaFoldDB" id="H8GX68"/>
<keyword evidence="4" id="KW-1185">Reference proteome</keyword>
<sequence length="228" mass="24670">MLPYSFIPDVLTEDLRPQAAALLGHPLWRAVQSGTATRAHLRTFALQDAWLVGHSRQLEALLLAHAPDERARAALLGKWTAKQNFSAPEDPGHLLHFGRAFGLTEAEFAAAEPLPGCAALTMNFYYALAHDGFLGLLASVAASESVFIAICDLAGPALVREYGLTPEQVAFFPLHDGLKAGVDGGEAALLRELALTPQARETVTRTVRRTYACEKLFYDTVYAVTGPE</sequence>
<evidence type="ECO:0000313" key="4">
    <source>
        <dbReference type="Proteomes" id="UP000007575"/>
    </source>
</evidence>
<dbReference type="Pfam" id="PF03070">
    <property type="entry name" value="TENA_THI-4"/>
    <property type="match status" value="1"/>
</dbReference>
<name>H8GX68_DEIGI</name>